<dbReference type="EMBL" id="QJNU01000365">
    <property type="protein sequence ID" value="RYP01249.1"/>
    <property type="molecule type" value="Genomic_DNA"/>
</dbReference>
<accession>A0A4Q4T7A2</accession>
<dbReference type="Gene3D" id="2.60.120.200">
    <property type="match status" value="1"/>
</dbReference>
<dbReference type="InterPro" id="IPR013320">
    <property type="entry name" value="ConA-like_dom_sf"/>
</dbReference>
<dbReference type="PANTHER" id="PTHR38121">
    <property type="entry name" value="GH16 DOMAIN-CONTAINING PROTEIN"/>
    <property type="match status" value="1"/>
</dbReference>
<evidence type="ECO:0000313" key="4">
    <source>
        <dbReference type="Proteomes" id="UP000293360"/>
    </source>
</evidence>
<dbReference type="Proteomes" id="UP000293360">
    <property type="component" value="Unassembled WGS sequence"/>
</dbReference>
<feature type="chain" id="PRO_5020576630" description="GH16 domain-containing protein" evidence="1">
    <location>
        <begin position="19"/>
        <end position="280"/>
    </location>
</feature>
<feature type="signal peptide" evidence="1">
    <location>
        <begin position="1"/>
        <end position="18"/>
    </location>
</feature>
<evidence type="ECO:0000313" key="3">
    <source>
        <dbReference type="EMBL" id="RYP01249.1"/>
    </source>
</evidence>
<comment type="caution">
    <text evidence="3">The sequence shown here is derived from an EMBL/GenBank/DDBJ whole genome shotgun (WGS) entry which is preliminary data.</text>
</comment>
<dbReference type="OrthoDB" id="4388755at2759"/>
<dbReference type="Pfam" id="PF00722">
    <property type="entry name" value="Glyco_hydro_16"/>
    <property type="match status" value="1"/>
</dbReference>
<protein>
    <recommendedName>
        <fullName evidence="2">GH16 domain-containing protein</fullName>
    </recommendedName>
</protein>
<evidence type="ECO:0000256" key="1">
    <source>
        <dbReference type="SAM" id="SignalP"/>
    </source>
</evidence>
<keyword evidence="1" id="KW-0732">Signal</keyword>
<proteinExistence type="predicted"/>
<dbReference type="STRING" id="155417.A0A4Q4T7A2"/>
<dbReference type="GO" id="GO:0005975">
    <property type="term" value="P:carbohydrate metabolic process"/>
    <property type="evidence" value="ECO:0007669"/>
    <property type="project" value="InterPro"/>
</dbReference>
<sequence length="280" mass="32460">MKYLWANALLSLTGSASAIFTGHKLFDFRNIANPRVPDALPDWDSNKAARETHEYFLSREFTDTFAIMNWSKDVTETAPIRMTNSFNNIYIQPNTDPNPESSTFMTLRTVRHPDFQSAAEFQTHTSDYQHVAMTMRARTIGGPGAVTAMFTYWKPENSDWDAVQEADLEIRTAEPRNELRYTNQPSYDPVRDVERPDAFRDVTLPTVWTTWQTHRMEWTPGKVDWYVDGQFMTSISYQAPVDPAYLLWNVWSDGGVWSGEMPVYEHVEMHVQYIEIEYLG</sequence>
<reference evidence="3 4" key="1">
    <citation type="submission" date="2018-06" db="EMBL/GenBank/DDBJ databases">
        <title>Complete Genomes of Monosporascus.</title>
        <authorList>
            <person name="Robinson A.J."/>
            <person name="Natvig D.O."/>
        </authorList>
    </citation>
    <scope>NUCLEOTIDE SEQUENCE [LARGE SCALE GENOMIC DNA]</scope>
    <source>
        <strain evidence="3 4">CBS 110550</strain>
    </source>
</reference>
<dbReference type="AlphaFoldDB" id="A0A4Q4T7A2"/>
<gene>
    <name evidence="3" type="ORF">DL764_006252</name>
</gene>
<dbReference type="GO" id="GO:0004553">
    <property type="term" value="F:hydrolase activity, hydrolyzing O-glycosyl compounds"/>
    <property type="evidence" value="ECO:0007669"/>
    <property type="project" value="InterPro"/>
</dbReference>
<dbReference type="PROSITE" id="PS51762">
    <property type="entry name" value="GH16_2"/>
    <property type="match status" value="1"/>
</dbReference>
<dbReference type="SUPFAM" id="SSF49899">
    <property type="entry name" value="Concanavalin A-like lectins/glucanases"/>
    <property type="match status" value="1"/>
</dbReference>
<dbReference type="CDD" id="cd00413">
    <property type="entry name" value="Glyco_hydrolase_16"/>
    <property type="match status" value="1"/>
</dbReference>
<organism evidence="3 4">
    <name type="scientific">Monosporascus ibericus</name>
    <dbReference type="NCBI Taxonomy" id="155417"/>
    <lineage>
        <taxon>Eukaryota</taxon>
        <taxon>Fungi</taxon>
        <taxon>Dikarya</taxon>
        <taxon>Ascomycota</taxon>
        <taxon>Pezizomycotina</taxon>
        <taxon>Sordariomycetes</taxon>
        <taxon>Xylariomycetidae</taxon>
        <taxon>Xylariales</taxon>
        <taxon>Xylariales incertae sedis</taxon>
        <taxon>Monosporascus</taxon>
    </lineage>
</organism>
<evidence type="ECO:0000259" key="2">
    <source>
        <dbReference type="PROSITE" id="PS51762"/>
    </source>
</evidence>
<dbReference type="InterPro" id="IPR000757">
    <property type="entry name" value="Beta-glucanase-like"/>
</dbReference>
<dbReference type="PANTHER" id="PTHR38121:SF4">
    <property type="entry name" value="GH16 DOMAIN-CONTAINING PROTEIN-RELATED"/>
    <property type="match status" value="1"/>
</dbReference>
<name>A0A4Q4T7A2_9PEZI</name>
<keyword evidence="4" id="KW-1185">Reference proteome</keyword>
<feature type="domain" description="GH16" evidence="2">
    <location>
        <begin position="26"/>
        <end position="280"/>
    </location>
</feature>